<protein>
    <submittedName>
        <fullName evidence="2">Uncharacterized protein</fullName>
    </submittedName>
</protein>
<keyword evidence="3" id="KW-1185">Reference proteome</keyword>
<reference evidence="2" key="1">
    <citation type="submission" date="2022-06" db="EMBL/GenBank/DDBJ databases">
        <title>Diverse halophilic archaea isolated from saline environments.</title>
        <authorList>
            <person name="Cui H.-L."/>
        </authorList>
    </citation>
    <scope>NUCLEOTIDE SEQUENCE</scope>
    <source>
        <strain evidence="2">WLHS1</strain>
    </source>
</reference>
<gene>
    <name evidence="2" type="ORF">NGM29_02335</name>
</gene>
<sequence>MVGSGLSIFFLAPTLRDATARVPLGTSLPSMGIGMVYGLTFSTMGMTFSAMGALCAGSMWALIALFRSPGSQAAPITRVDGLALFARDAQRWLEDLMGGTSVRDQFVVDGEYAGSAYGNGPVDTSIGFDHAHTADD</sequence>
<dbReference type="Proteomes" id="UP001056855">
    <property type="component" value="Chromosome"/>
</dbReference>
<keyword evidence="1" id="KW-0472">Membrane</keyword>
<name>A0A9E7NCG1_9EURY</name>
<dbReference type="AlphaFoldDB" id="A0A9E7NCG1"/>
<organism evidence="2 3">
    <name type="scientific">Natronosalvus rutilus</name>
    <dbReference type="NCBI Taxonomy" id="2953753"/>
    <lineage>
        <taxon>Archaea</taxon>
        <taxon>Methanobacteriati</taxon>
        <taxon>Methanobacteriota</taxon>
        <taxon>Stenosarchaea group</taxon>
        <taxon>Halobacteria</taxon>
        <taxon>Halobacteriales</taxon>
        <taxon>Natrialbaceae</taxon>
        <taxon>Natronosalvus</taxon>
    </lineage>
</organism>
<evidence type="ECO:0000313" key="3">
    <source>
        <dbReference type="Proteomes" id="UP001056855"/>
    </source>
</evidence>
<proteinExistence type="predicted"/>
<keyword evidence="1" id="KW-0812">Transmembrane</keyword>
<accession>A0A9E7NCG1</accession>
<dbReference type="RefSeq" id="WP_254158647.1">
    <property type="nucleotide sequence ID" value="NZ_CP100355.1"/>
</dbReference>
<evidence type="ECO:0000313" key="2">
    <source>
        <dbReference type="EMBL" id="UTF54142.1"/>
    </source>
</evidence>
<dbReference type="GeneID" id="73288847"/>
<keyword evidence="1" id="KW-1133">Transmembrane helix</keyword>
<feature type="transmembrane region" description="Helical" evidence="1">
    <location>
        <begin position="44"/>
        <end position="66"/>
    </location>
</feature>
<evidence type="ECO:0000256" key="1">
    <source>
        <dbReference type="SAM" id="Phobius"/>
    </source>
</evidence>
<dbReference type="EMBL" id="CP100355">
    <property type="protein sequence ID" value="UTF54142.1"/>
    <property type="molecule type" value="Genomic_DNA"/>
</dbReference>
<dbReference type="KEGG" id="sawl:NGM29_02335"/>